<feature type="domain" description="Amidohydrolase-related" evidence="2">
    <location>
        <begin position="78"/>
        <end position="295"/>
    </location>
</feature>
<dbReference type="InterPro" id="IPR050378">
    <property type="entry name" value="Metallo-dep_Hydrolases_sf"/>
</dbReference>
<organism evidence="3">
    <name type="scientific">bioreactor metagenome</name>
    <dbReference type="NCBI Taxonomy" id="1076179"/>
    <lineage>
        <taxon>unclassified sequences</taxon>
        <taxon>metagenomes</taxon>
        <taxon>ecological metagenomes</taxon>
    </lineage>
</organism>
<dbReference type="Pfam" id="PF01979">
    <property type="entry name" value="Amidohydro_1"/>
    <property type="match status" value="1"/>
</dbReference>
<proteinExistence type="predicted"/>
<dbReference type="PANTHER" id="PTHR11647:SF1">
    <property type="entry name" value="COLLAPSIN RESPONSE MEDIATOR PROTEIN"/>
    <property type="match status" value="1"/>
</dbReference>
<evidence type="ECO:0000256" key="1">
    <source>
        <dbReference type="ARBA" id="ARBA00001947"/>
    </source>
</evidence>
<gene>
    <name evidence="3" type="primary">iadA_9</name>
    <name evidence="3" type="ORF">SDC9_96806</name>
</gene>
<comment type="caution">
    <text evidence="3">The sequence shown here is derived from an EMBL/GenBank/DDBJ whole genome shotgun (WGS) entry which is preliminary data.</text>
</comment>
<dbReference type="GO" id="GO:0016810">
    <property type="term" value="F:hydrolase activity, acting on carbon-nitrogen (but not peptide) bonds"/>
    <property type="evidence" value="ECO:0007669"/>
    <property type="project" value="InterPro"/>
</dbReference>
<sequence>MLLSKVTRCGVTTVIGLLGTDGNTRHMESLLAKARGLEDEGLSTFIYAGAYQIPTPTITGSVRSDIILIDKIIGAGEIAVSDHRSAQPTREDLQKLLAEARVGGMLSGKAGIVDFHMGDGTRGLKDIQYVIENTEIPYTQCVPTHVNRNPHLFEEALEWAKAGGYMDITSGVSPASGSADAVKPSKAIRRAIDSGVPLKRILMSSDGNGSVPVFDEEGNTIGVGVANQKSMLTEIQDAVLEEKISLSDAVQIVSTNVASAYKLKNKGNIMVGFDADLVVLDKDLAIQQVWAKGQLMVENGDPIVFGTFENL</sequence>
<accession>A0A645AA67</accession>
<dbReference type="InterPro" id="IPR010229">
    <property type="entry name" value="Pept_M38_dipep"/>
</dbReference>
<evidence type="ECO:0000313" key="3">
    <source>
        <dbReference type="EMBL" id="MPM50072.1"/>
    </source>
</evidence>
<reference evidence="3" key="1">
    <citation type="submission" date="2019-08" db="EMBL/GenBank/DDBJ databases">
        <authorList>
            <person name="Kucharzyk K."/>
            <person name="Murdoch R.W."/>
            <person name="Higgins S."/>
            <person name="Loffler F."/>
        </authorList>
    </citation>
    <scope>NUCLEOTIDE SEQUENCE</scope>
</reference>
<dbReference type="Gene3D" id="3.20.20.140">
    <property type="entry name" value="Metal-dependent hydrolases"/>
    <property type="match status" value="1"/>
</dbReference>
<dbReference type="NCBIfam" id="TIGR01975">
    <property type="entry name" value="isoAsp_dipep"/>
    <property type="match status" value="1"/>
</dbReference>
<evidence type="ECO:0000259" key="2">
    <source>
        <dbReference type="Pfam" id="PF01979"/>
    </source>
</evidence>
<dbReference type="EMBL" id="VSSQ01012801">
    <property type="protein sequence ID" value="MPM50072.1"/>
    <property type="molecule type" value="Genomic_DNA"/>
</dbReference>
<dbReference type="InterPro" id="IPR006680">
    <property type="entry name" value="Amidohydro-rel"/>
</dbReference>
<dbReference type="SUPFAM" id="SSF51556">
    <property type="entry name" value="Metallo-dependent hydrolases"/>
    <property type="match status" value="1"/>
</dbReference>
<dbReference type="AlphaFoldDB" id="A0A645AA67"/>
<name>A0A645AA67_9ZZZZ</name>
<comment type="cofactor">
    <cofactor evidence="1">
        <name>Zn(2+)</name>
        <dbReference type="ChEBI" id="CHEBI:29105"/>
    </cofactor>
</comment>
<dbReference type="InterPro" id="IPR011059">
    <property type="entry name" value="Metal-dep_hydrolase_composite"/>
</dbReference>
<dbReference type="PANTHER" id="PTHR11647">
    <property type="entry name" value="HYDRANTOINASE/DIHYDROPYRIMIDINASE FAMILY MEMBER"/>
    <property type="match status" value="1"/>
</dbReference>
<dbReference type="EC" id="3.4.19.-" evidence="3"/>
<dbReference type="SUPFAM" id="SSF51338">
    <property type="entry name" value="Composite domain of metallo-dependent hydrolases"/>
    <property type="match status" value="1"/>
</dbReference>
<keyword evidence="3" id="KW-0378">Hydrolase</keyword>
<protein>
    <submittedName>
        <fullName evidence="3">Isoaspartyl dipeptidase</fullName>
        <ecNumber evidence="3">3.4.19.-</ecNumber>
    </submittedName>
</protein>
<dbReference type="InterPro" id="IPR032466">
    <property type="entry name" value="Metal_Hydrolase"/>
</dbReference>
<dbReference type="GO" id="GO:0008798">
    <property type="term" value="F:beta-aspartyl-peptidase activity"/>
    <property type="evidence" value="ECO:0007669"/>
    <property type="project" value="InterPro"/>
</dbReference>